<dbReference type="Proteomes" id="UP000218890">
    <property type="component" value="Chromosome"/>
</dbReference>
<dbReference type="OrthoDB" id="1022767at2"/>
<dbReference type="SUPFAM" id="SSF56112">
    <property type="entry name" value="Protein kinase-like (PK-like)"/>
    <property type="match status" value="1"/>
</dbReference>
<dbReference type="AlphaFoldDB" id="A0A2Z6EZV1"/>
<dbReference type="InterPro" id="IPR011009">
    <property type="entry name" value="Kinase-like_dom_sf"/>
</dbReference>
<protein>
    <recommendedName>
        <fullName evidence="3">Protein kinase domain-containing protein</fullName>
    </recommendedName>
</protein>
<dbReference type="EMBL" id="AP017372">
    <property type="protein sequence ID" value="BBE11177.1"/>
    <property type="molecule type" value="Genomic_DNA"/>
</dbReference>
<sequence>MHFWSTATPNQMHIEIARRLLLEGTVPQDAELITDRKSTVYRIEIERSAYYVKHYCATDTKERIKRMLRSPRRNIDLWERLKAIGILSPEPLLVAKQGKRFVLITPEVRLPSIRQHSAKQGTLGVVAMHALGRTWGILHTNGLMHVDPSPSNILLTNGQSEQPMGLLDLDSLYYVGLIPNWLARQRLSQLFSRFSADSLKQCGALPPPTGFQAFWQGYQTVTKQPAFQHAIAVINRLEKSTAYKRARSHREQLLAATAEWRRHICSHGISNSSSHN</sequence>
<proteinExistence type="predicted"/>
<reference evidence="1" key="1">
    <citation type="submission" date="2016-02" db="EMBL/GenBank/DDBJ databases">
        <title>Halorhodospira halochloris DSM-1059 complete genome, version 2.</title>
        <authorList>
            <person name="Tsukatani Y."/>
        </authorList>
    </citation>
    <scope>NUCLEOTIDE SEQUENCE</scope>
    <source>
        <strain evidence="1">DSM 1059</strain>
    </source>
</reference>
<name>A0A2Z6EZV1_HALHR</name>
<evidence type="ECO:0000313" key="2">
    <source>
        <dbReference type="Proteomes" id="UP000218890"/>
    </source>
</evidence>
<keyword evidence="2" id="KW-1185">Reference proteome</keyword>
<evidence type="ECO:0008006" key="3">
    <source>
        <dbReference type="Google" id="ProtNLM"/>
    </source>
</evidence>
<dbReference type="Pfam" id="PF06293">
    <property type="entry name" value="Kdo"/>
    <property type="match status" value="1"/>
</dbReference>
<gene>
    <name evidence="1" type="ORF">HH1059_24940</name>
</gene>
<accession>A0A2Z6EZV1</accession>
<dbReference type="KEGG" id="hhk:HH1059_24940"/>
<evidence type="ECO:0000313" key="1">
    <source>
        <dbReference type="EMBL" id="BBE11177.1"/>
    </source>
</evidence>
<organism evidence="1 2">
    <name type="scientific">Halorhodospira halochloris</name>
    <name type="common">Ectothiorhodospira halochloris</name>
    <dbReference type="NCBI Taxonomy" id="1052"/>
    <lineage>
        <taxon>Bacteria</taxon>
        <taxon>Pseudomonadati</taxon>
        <taxon>Pseudomonadota</taxon>
        <taxon>Gammaproteobacteria</taxon>
        <taxon>Chromatiales</taxon>
        <taxon>Ectothiorhodospiraceae</taxon>
        <taxon>Halorhodospira</taxon>
    </lineage>
</organism>